<feature type="transmembrane region" description="Helical" evidence="2">
    <location>
        <begin position="34"/>
        <end position="50"/>
    </location>
</feature>
<feature type="domain" description="Flavinylation-associated cytochrome" evidence="3">
    <location>
        <begin position="73"/>
        <end position="130"/>
    </location>
</feature>
<organism evidence="4 5">
    <name type="scientific">Bosea robiniae</name>
    <dbReference type="NCBI Taxonomy" id="1036780"/>
    <lineage>
        <taxon>Bacteria</taxon>
        <taxon>Pseudomonadati</taxon>
        <taxon>Pseudomonadota</taxon>
        <taxon>Alphaproteobacteria</taxon>
        <taxon>Hyphomicrobiales</taxon>
        <taxon>Boseaceae</taxon>
        <taxon>Bosea</taxon>
    </lineage>
</organism>
<keyword evidence="2" id="KW-1133">Transmembrane helix</keyword>
<evidence type="ECO:0000256" key="2">
    <source>
        <dbReference type="SAM" id="Phobius"/>
    </source>
</evidence>
<name>A0ABY0P4Q5_9HYPH</name>
<sequence length="254" mass="28079">MNRLFLSRLWLDGLTAALLLLGFAYWWLGNAVHELAGTAMFLLIIAHNVFNRRWWGGIARTRREPRRLFNVAVTFALLIAMLALLLTSVLISNALAPYLPPWDGFTARQIHALAAYWALIIVAIHLGLRWPMLMGVARNLFGIKGTNPLRMLALRVTAGAIAVHGVWSFYQLGLGTKLSMQMTLDWWNFEEAVAGFFIHCAAVAGLVMVITYYGFNRDSAGRRRAPTGPERNAAGSDSRDGSRGMAGTNPRAPG</sequence>
<feature type="transmembrane region" description="Helical" evidence="2">
    <location>
        <begin position="111"/>
        <end position="131"/>
    </location>
</feature>
<protein>
    <recommendedName>
        <fullName evidence="3">Flavinylation-associated cytochrome domain-containing protein</fullName>
    </recommendedName>
</protein>
<feature type="transmembrane region" description="Helical" evidence="2">
    <location>
        <begin position="152"/>
        <end position="172"/>
    </location>
</feature>
<dbReference type="Proteomes" id="UP000199468">
    <property type="component" value="Unassembled WGS sequence"/>
</dbReference>
<evidence type="ECO:0000313" key="4">
    <source>
        <dbReference type="EMBL" id="SDH14959.1"/>
    </source>
</evidence>
<evidence type="ECO:0000259" key="3">
    <source>
        <dbReference type="Pfam" id="PF14358"/>
    </source>
</evidence>
<accession>A0ABY0P4Q5</accession>
<proteinExistence type="predicted"/>
<gene>
    <name evidence="4" type="ORF">SAMN05421844_10720</name>
</gene>
<feature type="transmembrane region" description="Helical" evidence="2">
    <location>
        <begin position="192"/>
        <end position="215"/>
    </location>
</feature>
<keyword evidence="2" id="KW-0812">Transmembrane</keyword>
<feature type="transmembrane region" description="Helical" evidence="2">
    <location>
        <begin position="71"/>
        <end position="91"/>
    </location>
</feature>
<comment type="caution">
    <text evidence="4">The sequence shown here is derived from an EMBL/GenBank/DDBJ whole genome shotgun (WGS) entry which is preliminary data.</text>
</comment>
<evidence type="ECO:0000256" key="1">
    <source>
        <dbReference type="SAM" id="MobiDB-lite"/>
    </source>
</evidence>
<evidence type="ECO:0000313" key="5">
    <source>
        <dbReference type="Proteomes" id="UP000199468"/>
    </source>
</evidence>
<feature type="region of interest" description="Disordered" evidence="1">
    <location>
        <begin position="222"/>
        <end position="254"/>
    </location>
</feature>
<dbReference type="EMBL" id="FNBZ01000007">
    <property type="protein sequence ID" value="SDH14959.1"/>
    <property type="molecule type" value="Genomic_DNA"/>
</dbReference>
<keyword evidence="2" id="KW-0472">Membrane</keyword>
<dbReference type="Pfam" id="PF14358">
    <property type="entry name" value="DUF4405"/>
    <property type="match status" value="1"/>
</dbReference>
<keyword evidence="5" id="KW-1185">Reference proteome</keyword>
<reference evidence="4 5" key="1">
    <citation type="submission" date="2016-10" db="EMBL/GenBank/DDBJ databases">
        <authorList>
            <person name="Varghese N."/>
            <person name="Submissions S."/>
        </authorList>
    </citation>
    <scope>NUCLEOTIDE SEQUENCE [LARGE SCALE GENOMIC DNA]</scope>
    <source>
        <strain evidence="4 5">DSM 26672</strain>
    </source>
</reference>
<feature type="transmembrane region" description="Helical" evidence="2">
    <location>
        <begin position="9"/>
        <end position="28"/>
    </location>
</feature>
<dbReference type="InterPro" id="IPR025517">
    <property type="entry name" value="DUF4405"/>
</dbReference>